<evidence type="ECO:0000259" key="5">
    <source>
        <dbReference type="SMART" id="SM00822"/>
    </source>
</evidence>
<dbReference type="PANTHER" id="PTHR44085">
    <property type="entry name" value="SEPIAPTERIN REDUCTASE"/>
    <property type="match status" value="1"/>
</dbReference>
<dbReference type="GO" id="GO:0004757">
    <property type="term" value="F:sepiapterin reductase (NADP+) activity"/>
    <property type="evidence" value="ECO:0007669"/>
    <property type="project" value="TreeGrafter"/>
</dbReference>
<dbReference type="InterPro" id="IPR057326">
    <property type="entry name" value="KR_dom"/>
</dbReference>
<keyword evidence="2" id="KW-0963">Cytoplasm</keyword>
<sequence>MRTATYGATGGTLVILTGASRGLGAALALALCRPGTHLATLSRHKHTKLDAHAAANGTVVQQHPADLTDAAETTRAIDRLFATLPRNADRYCLINNAGTVDPIGPSGTLRQDDIAQALALNVAAPMLLTSRFIAATAGLRADRRVLNISSGAGRKPMAGWSVYCSTKAAIDMYTRSVKLEQGDTGVRIVSLAPGVIDTPMQARIRASQPEAFPALDNFKAMHATGQLSSPDDVAARIVAYLERDDFGQTEIDDIRNY</sequence>
<dbReference type="InterPro" id="IPR036291">
    <property type="entry name" value="NAD(P)-bd_dom_sf"/>
</dbReference>
<dbReference type="PANTHER" id="PTHR44085:SF2">
    <property type="entry name" value="SEPIAPTERIN REDUCTASE"/>
    <property type="match status" value="1"/>
</dbReference>
<dbReference type="PRINTS" id="PR00081">
    <property type="entry name" value="GDHRDH"/>
</dbReference>
<keyword evidence="4" id="KW-0560">Oxidoreductase</keyword>
<protein>
    <submittedName>
        <fullName evidence="6">Sepiapterin reductase</fullName>
    </submittedName>
</protein>
<keyword evidence="3" id="KW-0521">NADP</keyword>
<name>A0A7Y9LNX2_9BURK</name>
<comment type="subcellular location">
    <subcellularLocation>
        <location evidence="1">Cytoplasm</location>
    </subcellularLocation>
</comment>
<dbReference type="Gene3D" id="3.40.50.720">
    <property type="entry name" value="NAD(P)-binding Rossmann-like Domain"/>
    <property type="match status" value="1"/>
</dbReference>
<evidence type="ECO:0000313" key="6">
    <source>
        <dbReference type="EMBL" id="NYE83713.1"/>
    </source>
</evidence>
<proteinExistence type="predicted"/>
<dbReference type="RefSeq" id="WP_179587493.1">
    <property type="nucleotide sequence ID" value="NZ_JACBYR010000001.1"/>
</dbReference>
<dbReference type="SMART" id="SM00822">
    <property type="entry name" value="PKS_KR"/>
    <property type="match status" value="1"/>
</dbReference>
<dbReference type="AlphaFoldDB" id="A0A7Y9LNX2"/>
<accession>A0A7Y9LNX2</accession>
<dbReference type="GO" id="GO:0006729">
    <property type="term" value="P:tetrahydrobiopterin biosynthetic process"/>
    <property type="evidence" value="ECO:0007669"/>
    <property type="project" value="TreeGrafter"/>
</dbReference>
<evidence type="ECO:0000313" key="7">
    <source>
        <dbReference type="Proteomes" id="UP000542125"/>
    </source>
</evidence>
<keyword evidence="7" id="KW-1185">Reference proteome</keyword>
<organism evidence="6 7">
    <name type="scientific">Pigmentiphaga litoralis</name>
    <dbReference type="NCBI Taxonomy" id="516702"/>
    <lineage>
        <taxon>Bacteria</taxon>
        <taxon>Pseudomonadati</taxon>
        <taxon>Pseudomonadota</taxon>
        <taxon>Betaproteobacteria</taxon>
        <taxon>Burkholderiales</taxon>
        <taxon>Alcaligenaceae</taxon>
        <taxon>Pigmentiphaga</taxon>
    </lineage>
</organism>
<dbReference type="EMBL" id="JACBYR010000001">
    <property type="protein sequence ID" value="NYE83713.1"/>
    <property type="molecule type" value="Genomic_DNA"/>
</dbReference>
<evidence type="ECO:0000256" key="4">
    <source>
        <dbReference type="ARBA" id="ARBA00023002"/>
    </source>
</evidence>
<dbReference type="InterPro" id="IPR002347">
    <property type="entry name" value="SDR_fam"/>
</dbReference>
<comment type="caution">
    <text evidence="6">The sequence shown here is derived from an EMBL/GenBank/DDBJ whole genome shotgun (WGS) entry which is preliminary data.</text>
</comment>
<evidence type="ECO:0000256" key="2">
    <source>
        <dbReference type="ARBA" id="ARBA00022490"/>
    </source>
</evidence>
<dbReference type="InterPro" id="IPR051721">
    <property type="entry name" value="Biopterin_syn/organic_redct"/>
</dbReference>
<dbReference type="Pfam" id="PF00106">
    <property type="entry name" value="adh_short"/>
    <property type="match status" value="1"/>
</dbReference>
<gene>
    <name evidence="6" type="ORF">FHW18_002984</name>
</gene>
<reference evidence="6 7" key="1">
    <citation type="submission" date="2020-07" db="EMBL/GenBank/DDBJ databases">
        <title>Genomic Encyclopedia of Type Strains, Phase IV (KMG-V): Genome sequencing to study the core and pangenomes of soil and plant-associated prokaryotes.</title>
        <authorList>
            <person name="Whitman W."/>
        </authorList>
    </citation>
    <scope>NUCLEOTIDE SEQUENCE [LARGE SCALE GENOMIC DNA]</scope>
    <source>
        <strain evidence="6 7">SAS40</strain>
    </source>
</reference>
<dbReference type="SUPFAM" id="SSF51735">
    <property type="entry name" value="NAD(P)-binding Rossmann-fold domains"/>
    <property type="match status" value="1"/>
</dbReference>
<dbReference type="NCBIfam" id="NF005436">
    <property type="entry name" value="PRK07023.1"/>
    <property type="match status" value="1"/>
</dbReference>
<dbReference type="Proteomes" id="UP000542125">
    <property type="component" value="Unassembled WGS sequence"/>
</dbReference>
<dbReference type="GO" id="GO:0005737">
    <property type="term" value="C:cytoplasm"/>
    <property type="evidence" value="ECO:0007669"/>
    <property type="project" value="UniProtKB-SubCell"/>
</dbReference>
<evidence type="ECO:0000256" key="3">
    <source>
        <dbReference type="ARBA" id="ARBA00022857"/>
    </source>
</evidence>
<feature type="domain" description="Ketoreductase" evidence="5">
    <location>
        <begin position="12"/>
        <end position="198"/>
    </location>
</feature>
<evidence type="ECO:0000256" key="1">
    <source>
        <dbReference type="ARBA" id="ARBA00004496"/>
    </source>
</evidence>